<keyword evidence="2" id="KW-1185">Reference proteome</keyword>
<organism evidence="1 2">
    <name type="scientific">Mucilaginibacter lappiensis</name>
    <dbReference type="NCBI Taxonomy" id="354630"/>
    <lineage>
        <taxon>Bacteria</taxon>
        <taxon>Pseudomonadati</taxon>
        <taxon>Bacteroidota</taxon>
        <taxon>Sphingobacteriia</taxon>
        <taxon>Sphingobacteriales</taxon>
        <taxon>Sphingobacteriaceae</taxon>
        <taxon>Mucilaginibacter</taxon>
    </lineage>
</organism>
<evidence type="ECO:0000313" key="1">
    <source>
        <dbReference type="EMBL" id="MBB6111414.1"/>
    </source>
</evidence>
<evidence type="ECO:0000313" key="2">
    <source>
        <dbReference type="Proteomes" id="UP000541583"/>
    </source>
</evidence>
<comment type="caution">
    <text evidence="1">The sequence shown here is derived from an EMBL/GenBank/DDBJ whole genome shotgun (WGS) entry which is preliminary data.</text>
</comment>
<dbReference type="EMBL" id="JACHCB010000012">
    <property type="protein sequence ID" value="MBB6111414.1"/>
    <property type="molecule type" value="Genomic_DNA"/>
</dbReference>
<proteinExistence type="predicted"/>
<dbReference type="Proteomes" id="UP000541583">
    <property type="component" value="Unassembled WGS sequence"/>
</dbReference>
<sequence>MLTMNYVNHVNPLCYMIYDTASISPANVYFSGYD</sequence>
<accession>A0ABR6PNU2</accession>
<name>A0ABR6PNU2_9SPHI</name>
<gene>
    <name evidence="1" type="ORF">HDF23_004184</name>
</gene>
<protein>
    <submittedName>
        <fullName evidence="1">Uncharacterized protein</fullName>
    </submittedName>
</protein>
<reference evidence="1 2" key="1">
    <citation type="submission" date="2020-08" db="EMBL/GenBank/DDBJ databases">
        <title>Genomic Encyclopedia of Type Strains, Phase IV (KMG-V): Genome sequencing to study the core and pangenomes of soil and plant-associated prokaryotes.</title>
        <authorList>
            <person name="Whitman W."/>
        </authorList>
    </citation>
    <scope>NUCLEOTIDE SEQUENCE [LARGE SCALE GENOMIC DNA]</scope>
    <source>
        <strain evidence="1 2">ANJLi2</strain>
    </source>
</reference>